<dbReference type="PANTHER" id="PTHR42899">
    <property type="entry name" value="SPERMATOGENESIS-ASSOCIATED PROTEIN 20"/>
    <property type="match status" value="1"/>
</dbReference>
<protein>
    <submittedName>
        <fullName evidence="2">Thioredoxin domain-containing protein</fullName>
    </submittedName>
</protein>
<dbReference type="Pfam" id="PF03190">
    <property type="entry name" value="Thioredox_DsbH"/>
    <property type="match status" value="1"/>
</dbReference>
<dbReference type="SUPFAM" id="SSF48208">
    <property type="entry name" value="Six-hairpin glycosidases"/>
    <property type="match status" value="1"/>
</dbReference>
<dbReference type="Proteomes" id="UP000523139">
    <property type="component" value="Unassembled WGS sequence"/>
</dbReference>
<evidence type="ECO:0000313" key="3">
    <source>
        <dbReference type="Proteomes" id="UP000523139"/>
    </source>
</evidence>
<keyword evidence="3" id="KW-1185">Reference proteome</keyword>
<name>A0A7X8TKP3_9MICC</name>
<dbReference type="InterPro" id="IPR008928">
    <property type="entry name" value="6-hairpin_glycosidase_sf"/>
</dbReference>
<evidence type="ECO:0000259" key="1">
    <source>
        <dbReference type="Pfam" id="PF03190"/>
    </source>
</evidence>
<dbReference type="InterPro" id="IPR004879">
    <property type="entry name" value="Ssp411-like_TRX"/>
</dbReference>
<dbReference type="PIRSF" id="PIRSF006402">
    <property type="entry name" value="UCP006402_thioredoxin"/>
    <property type="match status" value="1"/>
</dbReference>
<dbReference type="SUPFAM" id="SSF52833">
    <property type="entry name" value="Thioredoxin-like"/>
    <property type="match status" value="1"/>
</dbReference>
<organism evidence="2 3">
    <name type="scientific">Nesterenkonia sedimenti</name>
    <dbReference type="NCBI Taxonomy" id="1463632"/>
    <lineage>
        <taxon>Bacteria</taxon>
        <taxon>Bacillati</taxon>
        <taxon>Actinomycetota</taxon>
        <taxon>Actinomycetes</taxon>
        <taxon>Micrococcales</taxon>
        <taxon>Micrococcaceae</taxon>
        <taxon>Nesterenkonia</taxon>
    </lineage>
</organism>
<gene>
    <name evidence="2" type="ORF">HGQ17_10005</name>
</gene>
<dbReference type="GO" id="GO:0005975">
    <property type="term" value="P:carbohydrate metabolic process"/>
    <property type="evidence" value="ECO:0007669"/>
    <property type="project" value="InterPro"/>
</dbReference>
<dbReference type="InterPro" id="IPR024705">
    <property type="entry name" value="Ssp411"/>
</dbReference>
<accession>A0A7X8TKP3</accession>
<dbReference type="PANTHER" id="PTHR42899:SF1">
    <property type="entry name" value="SPERMATOGENESIS-ASSOCIATED PROTEIN 20"/>
    <property type="match status" value="1"/>
</dbReference>
<dbReference type="RefSeq" id="WP_168887807.1">
    <property type="nucleotide sequence ID" value="NZ_JABAHY010000009.1"/>
</dbReference>
<proteinExistence type="predicted"/>
<dbReference type="InterPro" id="IPR036249">
    <property type="entry name" value="Thioredoxin-like_sf"/>
</dbReference>
<feature type="domain" description="Spermatogenesis-associated protein 20-like TRX" evidence="1">
    <location>
        <begin position="3"/>
        <end position="163"/>
    </location>
</feature>
<dbReference type="Gene3D" id="3.40.30.10">
    <property type="entry name" value="Glutaredoxin"/>
    <property type="match status" value="1"/>
</dbReference>
<dbReference type="EMBL" id="JABAHY010000009">
    <property type="protein sequence ID" value="NLS10319.1"/>
    <property type="molecule type" value="Genomic_DNA"/>
</dbReference>
<evidence type="ECO:0000313" key="2">
    <source>
        <dbReference type="EMBL" id="NLS10319.1"/>
    </source>
</evidence>
<dbReference type="CDD" id="cd02955">
    <property type="entry name" value="SSP411"/>
    <property type="match status" value="1"/>
</dbReference>
<sequence>MANRLADAQSAYLRQHAHNPVDWWPWGSEAFAEAQRRDVPVFISIGYAACHWCHVMAGESFEDEEVAAVLNQRFLSIKVDREEHPEVDDAYMAATQAMTGQGGWPMSVFTTAEGKVFHTGTYFPPQRMGQMPGFTEVLDAVWEAWTQRRDQVEEQAGSIAEALTNQRRKQSQLATLIPSEDSGDSHQELATAALEALVEEEDPVHGGFGAAPKFPPSPLLNWLLEESSWALHSGRDDRAGGLALHTMEAMARSGLFDHIEGGFARYATDKAWQLPHFEKMLYDNAQLIGSYARLSRHPAADAETRQMAEDLTRRSIQWLKLRMLTEQGLLASSLDADTVYEDGTHAEGDTYLFSDDQLIEAGLASGLSQQQSQALAELNRGVPADEHALRSGAPLNITSATPRTLHFDEPLTGENLELWQQVLPELQRIRSGRQQPARDEKIVAAWNAQAVTSIVQASATWADREVLDFAISVAQRLWDIHVENDRVYRTSYDGVRGEGLGTLADHANTASMCFALAGMAENATTWLQRGTALLEFTVANFITEAEGPGPTGASAILDSLDEGGLLRSAALAAHATPVDGPEPSSIASLAQALQSAEALEVRIQKGAQMITPDQILQHVPALAAKAPLAVGGSLLAAGRAHRSSPALRVFSAGPEDLEEVRAAGARYGIPVEPVDASVISDGNELQVSICLNSPAAARCLAPSSSVDEALAQLL</sequence>
<reference evidence="2 3" key="1">
    <citation type="submission" date="2020-04" db="EMBL/GenBank/DDBJ databases">
        <title>Nesterenkonia sp. nov., isolated from marine sediment.</title>
        <authorList>
            <person name="Zhang G."/>
        </authorList>
    </citation>
    <scope>NUCLEOTIDE SEQUENCE [LARGE SCALE GENOMIC DNA]</scope>
    <source>
        <strain evidence="2 3">MY13</strain>
    </source>
</reference>
<comment type="caution">
    <text evidence="2">The sequence shown here is derived from an EMBL/GenBank/DDBJ whole genome shotgun (WGS) entry which is preliminary data.</text>
</comment>
<dbReference type="AlphaFoldDB" id="A0A7X8TKP3"/>